<evidence type="ECO:0000259" key="2">
    <source>
        <dbReference type="PROSITE" id="PS51898"/>
    </source>
</evidence>
<dbReference type="InterPro" id="IPR013762">
    <property type="entry name" value="Integrase-like_cat_sf"/>
</dbReference>
<dbReference type="Gene3D" id="1.10.443.10">
    <property type="entry name" value="Intergrase catalytic core"/>
    <property type="match status" value="1"/>
</dbReference>
<dbReference type="RefSeq" id="WP_225912860.1">
    <property type="nucleotide sequence ID" value="NZ_CAWNNC010000009.1"/>
</dbReference>
<dbReference type="InterPro" id="IPR002104">
    <property type="entry name" value="Integrase_catalytic"/>
</dbReference>
<dbReference type="Pfam" id="PF00589">
    <property type="entry name" value="Phage_integrase"/>
    <property type="match status" value="1"/>
</dbReference>
<dbReference type="GO" id="GO:0006310">
    <property type="term" value="P:DNA recombination"/>
    <property type="evidence" value="ECO:0007669"/>
    <property type="project" value="UniProtKB-KW"/>
</dbReference>
<keyword evidence="3" id="KW-0614">Plasmid</keyword>
<dbReference type="AlphaFoldDB" id="A0A2K8TB04"/>
<name>A0A2K8TB04_9NOSO</name>
<gene>
    <name evidence="3" type="ORF">COO91_11089</name>
</gene>
<dbReference type="KEGG" id="nfl:COO91_11089"/>
<dbReference type="SUPFAM" id="SSF56349">
    <property type="entry name" value="DNA breaking-rejoining enzymes"/>
    <property type="match status" value="1"/>
</dbReference>
<reference evidence="3 4" key="1">
    <citation type="submission" date="2017-11" db="EMBL/GenBank/DDBJ databases">
        <title>Complete genome of a free-living desiccation-tolerant cyanobacterium and its photosynthetic adaptation to extreme terrestrial habitat.</title>
        <authorList>
            <person name="Shang J."/>
        </authorList>
    </citation>
    <scope>NUCLEOTIDE SEQUENCE [LARGE SCALE GENOMIC DNA]</scope>
    <source>
        <strain evidence="3 4">CCNUN1</strain>
        <plasmid evidence="4">pnfsy08</plasmid>
    </source>
</reference>
<organism evidence="3 4">
    <name type="scientific">Nostoc flagelliforme CCNUN1</name>
    <dbReference type="NCBI Taxonomy" id="2038116"/>
    <lineage>
        <taxon>Bacteria</taxon>
        <taxon>Bacillati</taxon>
        <taxon>Cyanobacteriota</taxon>
        <taxon>Cyanophyceae</taxon>
        <taxon>Nostocales</taxon>
        <taxon>Nostocaceae</taxon>
        <taxon>Nostoc</taxon>
    </lineage>
</organism>
<evidence type="ECO:0000256" key="1">
    <source>
        <dbReference type="ARBA" id="ARBA00023172"/>
    </source>
</evidence>
<dbReference type="PROSITE" id="PS51898">
    <property type="entry name" value="TYR_RECOMBINASE"/>
    <property type="match status" value="1"/>
</dbReference>
<dbReference type="PANTHER" id="PTHR30349:SF64">
    <property type="entry name" value="PROPHAGE INTEGRASE INTD-RELATED"/>
    <property type="match status" value="1"/>
</dbReference>
<dbReference type="InterPro" id="IPR050090">
    <property type="entry name" value="Tyrosine_recombinase_XerCD"/>
</dbReference>
<dbReference type="PANTHER" id="PTHR30349">
    <property type="entry name" value="PHAGE INTEGRASE-RELATED"/>
    <property type="match status" value="1"/>
</dbReference>
<keyword evidence="1" id="KW-0233">DNA recombination</keyword>
<dbReference type="EMBL" id="CP024793">
    <property type="protein sequence ID" value="AUB44842.1"/>
    <property type="molecule type" value="Genomic_DNA"/>
</dbReference>
<feature type="domain" description="Tyr recombinase" evidence="2">
    <location>
        <begin position="211"/>
        <end position="416"/>
    </location>
</feature>
<keyword evidence="4" id="KW-1185">Reference proteome</keyword>
<dbReference type="InterPro" id="IPR011010">
    <property type="entry name" value="DNA_brk_join_enz"/>
</dbReference>
<proteinExistence type="predicted"/>
<protein>
    <submittedName>
        <fullName evidence="3">Site-specific recombinase XerD</fullName>
    </submittedName>
</protein>
<accession>A0A2K8TB04</accession>
<evidence type="ECO:0000313" key="3">
    <source>
        <dbReference type="EMBL" id="AUB44842.1"/>
    </source>
</evidence>
<dbReference type="Proteomes" id="UP000232003">
    <property type="component" value="Plasmid pNFSY08"/>
</dbReference>
<evidence type="ECO:0000313" key="4">
    <source>
        <dbReference type="Proteomes" id="UP000232003"/>
    </source>
</evidence>
<geneLocation type="plasmid" evidence="4">
    <name>pnfsy08</name>
</geneLocation>
<dbReference type="CDD" id="cd00397">
    <property type="entry name" value="DNA_BRE_C"/>
    <property type="match status" value="1"/>
</dbReference>
<dbReference type="GO" id="GO:0003677">
    <property type="term" value="F:DNA binding"/>
    <property type="evidence" value="ECO:0007669"/>
    <property type="project" value="InterPro"/>
</dbReference>
<sequence length="419" mass="48254">MFWVFRPRRDLATFVQALGIIDAESGQYIHGAVVEYKSFLKLHFQEAIFLWSRNPKDQMDVTNIEIGSVEILPATPQPSVIKNTNAQVTPELVEEVIRQYYYRTPAVGNDEELILAWAGSQNREQTKRKYYRFGQKLLDWVRNQGIPDLRLIQQPLLLEFIASWGEVSPYTKSNRVLILRSLWSYGSGESIGYFLRNIASSINYDNFSSLPKAERYLEDFEMKKLADAAKQLGGKYWLVFSLIFYSGMRVGEVGRVTVPGDEPGQPKEDYPGLYWHNFQWYPDPTPEDRNRGYYTIKFRGKGGKYREIGLDHQTSLVFKKYRGMASDKMPVFANMSPDPAKKGLPLSDRAIKRLIQDISEVAKVKFSCHWLRHSHATRAVEHKNVFEVQNQLGHSKTDTTKAYVRTKKDAGTGTVLPRF</sequence>
<dbReference type="GO" id="GO:0015074">
    <property type="term" value="P:DNA integration"/>
    <property type="evidence" value="ECO:0007669"/>
    <property type="project" value="InterPro"/>
</dbReference>